<feature type="compositionally biased region" description="Basic and acidic residues" evidence="1">
    <location>
        <begin position="90"/>
        <end position="124"/>
    </location>
</feature>
<organism evidence="2 3">
    <name type="scientific">Halorubellus litoreus</name>
    <dbReference type="NCBI Taxonomy" id="755308"/>
    <lineage>
        <taxon>Archaea</taxon>
        <taxon>Methanobacteriati</taxon>
        <taxon>Methanobacteriota</taxon>
        <taxon>Stenosarchaea group</taxon>
        <taxon>Halobacteria</taxon>
        <taxon>Halobacteriales</taxon>
        <taxon>Halorubellaceae</taxon>
        <taxon>Halorubellus</taxon>
    </lineage>
</organism>
<comment type="caution">
    <text evidence="2">The sequence shown here is derived from an EMBL/GenBank/DDBJ whole genome shotgun (WGS) entry which is preliminary data.</text>
</comment>
<gene>
    <name evidence="2" type="ORF">ACFQGB_11725</name>
</gene>
<evidence type="ECO:0000256" key="1">
    <source>
        <dbReference type="SAM" id="MobiDB-lite"/>
    </source>
</evidence>
<sequence length="132" mass="14825">MSDLLKGLVESAARGAAEEVADEVNAADRAYADRNRMALAWAVDRHRMGCDAGYYDDDTETEYPVVWVVLPTGQVSWHITPDLRDELEASRLHEQEPVGGYDGHDRDLKNQRIVRHALDDKPDRLSSPAVPR</sequence>
<evidence type="ECO:0000313" key="2">
    <source>
        <dbReference type="EMBL" id="MFC6953532.1"/>
    </source>
</evidence>
<feature type="region of interest" description="Disordered" evidence="1">
    <location>
        <begin position="90"/>
        <end position="132"/>
    </location>
</feature>
<dbReference type="AlphaFoldDB" id="A0ABD5VHH7"/>
<dbReference type="RefSeq" id="WP_336350490.1">
    <property type="nucleotide sequence ID" value="NZ_JAZAQL010000002.1"/>
</dbReference>
<accession>A0ABD5VHH7</accession>
<reference evidence="2 3" key="1">
    <citation type="journal article" date="2019" name="Int. J. Syst. Evol. Microbiol.">
        <title>The Global Catalogue of Microorganisms (GCM) 10K type strain sequencing project: providing services to taxonomists for standard genome sequencing and annotation.</title>
        <authorList>
            <consortium name="The Broad Institute Genomics Platform"/>
            <consortium name="The Broad Institute Genome Sequencing Center for Infectious Disease"/>
            <person name="Wu L."/>
            <person name="Ma J."/>
        </authorList>
    </citation>
    <scope>NUCLEOTIDE SEQUENCE [LARGE SCALE GENOMIC DNA]</scope>
    <source>
        <strain evidence="2 3">GX26</strain>
    </source>
</reference>
<dbReference type="EMBL" id="JBHSXN010000002">
    <property type="protein sequence ID" value="MFC6953532.1"/>
    <property type="molecule type" value="Genomic_DNA"/>
</dbReference>
<evidence type="ECO:0000313" key="3">
    <source>
        <dbReference type="Proteomes" id="UP001596395"/>
    </source>
</evidence>
<proteinExistence type="predicted"/>
<keyword evidence="3" id="KW-1185">Reference proteome</keyword>
<dbReference type="Proteomes" id="UP001596395">
    <property type="component" value="Unassembled WGS sequence"/>
</dbReference>
<name>A0ABD5VHH7_9EURY</name>
<protein>
    <submittedName>
        <fullName evidence="2">Uncharacterized protein</fullName>
    </submittedName>
</protein>